<feature type="chain" id="PRO_5040250387" description="Apple domain-containing protein" evidence="1">
    <location>
        <begin position="18"/>
        <end position="405"/>
    </location>
</feature>
<proteinExistence type="predicted"/>
<dbReference type="EMBL" id="CP099424">
    <property type="protein sequence ID" value="USW55335.1"/>
    <property type="molecule type" value="Genomic_DNA"/>
</dbReference>
<evidence type="ECO:0000256" key="1">
    <source>
        <dbReference type="SAM" id="SignalP"/>
    </source>
</evidence>
<protein>
    <recommendedName>
        <fullName evidence="4">Apple domain-containing protein</fullName>
    </recommendedName>
</protein>
<feature type="signal peptide" evidence="1">
    <location>
        <begin position="1"/>
        <end position="17"/>
    </location>
</feature>
<organism evidence="2 3">
    <name type="scientific">Septoria linicola</name>
    <dbReference type="NCBI Taxonomy" id="215465"/>
    <lineage>
        <taxon>Eukaryota</taxon>
        <taxon>Fungi</taxon>
        <taxon>Dikarya</taxon>
        <taxon>Ascomycota</taxon>
        <taxon>Pezizomycotina</taxon>
        <taxon>Dothideomycetes</taxon>
        <taxon>Dothideomycetidae</taxon>
        <taxon>Mycosphaerellales</taxon>
        <taxon>Mycosphaerellaceae</taxon>
        <taxon>Septoria</taxon>
    </lineage>
</organism>
<keyword evidence="1" id="KW-0732">Signal</keyword>
<reference evidence="2" key="1">
    <citation type="submission" date="2022-06" db="EMBL/GenBank/DDBJ databases">
        <title>Complete genome sequences of two strains of the flax pathogen Septoria linicola.</title>
        <authorList>
            <person name="Lapalu N."/>
            <person name="Simon A."/>
            <person name="Demenou B."/>
            <person name="Paumier D."/>
            <person name="Guillot M.-P."/>
            <person name="Gout L."/>
            <person name="Valade R."/>
        </authorList>
    </citation>
    <scope>NUCLEOTIDE SEQUENCE</scope>
    <source>
        <strain evidence="2">SE15195</strain>
    </source>
</reference>
<dbReference type="AlphaFoldDB" id="A0A9Q9ELR7"/>
<dbReference type="OrthoDB" id="3648004at2759"/>
<accession>A0A9Q9ELR7</accession>
<evidence type="ECO:0000313" key="3">
    <source>
        <dbReference type="Proteomes" id="UP001056384"/>
    </source>
</evidence>
<gene>
    <name evidence="2" type="ORF">Slin15195_G086540</name>
</gene>
<evidence type="ECO:0008006" key="4">
    <source>
        <dbReference type="Google" id="ProtNLM"/>
    </source>
</evidence>
<evidence type="ECO:0000313" key="2">
    <source>
        <dbReference type="EMBL" id="USW55335.1"/>
    </source>
</evidence>
<dbReference type="Proteomes" id="UP001056384">
    <property type="component" value="Chromosome 7"/>
</dbReference>
<keyword evidence="3" id="KW-1185">Reference proteome</keyword>
<name>A0A9Q9ELR7_9PEZI</name>
<sequence>MQFLVLVTALLSSVAVAQQSLSSTVNRQCATRYSLKPTSTIRTTTYRASTTRTIGRTVVVNPRTTVTAAAATLVTTRTVGQFSTVTAASSTDTFTSFQTATSTSTFVVTQGFTTATTVLSTTTVPGVTSTRPTPAGFTALADTPGYFPKKRGAVIERSLEQRQSKAQGHIPLLPEAGSKMAKRQASAQREYPVGIQCTSRTTFFSTRTATSTQAGVTSTVTAARSTVVRTITVTSTGVRTVIPADATRIITVTTGVSATVTSTSTTVTTLSATVTIQAPAATLLAQCAANNQVSTAFAGNLIGTLTFNGDFTLQSVQVADPSGYDCCAVCANSANCAGYAQAPASQGNVCYYVVTDGRCDATQTFGDTYNYYQLNNPGYIVGNSQCGQLAPVAGPPRTGDFAPGA</sequence>